<name>A0ACC3C8N7_PYRYE</name>
<comment type="caution">
    <text evidence="1">The sequence shown here is derived from an EMBL/GenBank/DDBJ whole genome shotgun (WGS) entry which is preliminary data.</text>
</comment>
<proteinExistence type="predicted"/>
<protein>
    <submittedName>
        <fullName evidence="1">Uncharacterized protein</fullName>
    </submittedName>
</protein>
<gene>
    <name evidence="1" type="ORF">I4F81_008753</name>
</gene>
<organism evidence="1 2">
    <name type="scientific">Pyropia yezoensis</name>
    <name type="common">Susabi-nori</name>
    <name type="synonym">Porphyra yezoensis</name>
    <dbReference type="NCBI Taxonomy" id="2788"/>
    <lineage>
        <taxon>Eukaryota</taxon>
        <taxon>Rhodophyta</taxon>
        <taxon>Bangiophyceae</taxon>
        <taxon>Bangiales</taxon>
        <taxon>Bangiaceae</taxon>
        <taxon>Pyropia</taxon>
    </lineage>
</organism>
<keyword evidence="2" id="KW-1185">Reference proteome</keyword>
<dbReference type="Proteomes" id="UP000798662">
    <property type="component" value="Chromosome 2"/>
</dbReference>
<reference evidence="1" key="1">
    <citation type="submission" date="2019-11" db="EMBL/GenBank/DDBJ databases">
        <title>Nori genome reveals adaptations in red seaweeds to the harsh intertidal environment.</title>
        <authorList>
            <person name="Wang D."/>
            <person name="Mao Y."/>
        </authorList>
    </citation>
    <scope>NUCLEOTIDE SEQUENCE</scope>
    <source>
        <tissue evidence="1">Gametophyte</tissue>
    </source>
</reference>
<dbReference type="EMBL" id="CM020619">
    <property type="protein sequence ID" value="KAK1866233.1"/>
    <property type="molecule type" value="Genomic_DNA"/>
</dbReference>
<evidence type="ECO:0000313" key="1">
    <source>
        <dbReference type="EMBL" id="KAK1866233.1"/>
    </source>
</evidence>
<evidence type="ECO:0000313" key="2">
    <source>
        <dbReference type="Proteomes" id="UP000798662"/>
    </source>
</evidence>
<accession>A0ACC3C8N7</accession>
<sequence>MVMGKVKLGVSDLYVSRYGLGSMTFGIQNTEEEAFEMLDYAVSRGVNFIDTAEVYPIPASDPRWVPGTTERIIGRWLASRSAADPGLRSRLVIATKVMGYSPSSETPRHRTDPPGTQDTPAHLDAASVAAAAAASLRRLGVDYIDLLQVHWPERYVPNFGATGYQPDRAAAHGGTVEIKETLGALAALQEAGKVRWYGISNETAVGVCTWETAAEQMGVAPPVSIQNSYSLIHREVENGVDEAIARGSGPGLLAWSPLAGGVLTGKYLGSDNGEADASGGDDSGSGSGGAPPVDGVVAGVGTYRFKAYPRFQKRFMVPRALEATAHYQKIAQGAGMSLTRLALRWAASRWFMASIIVGATSVAQLAANIDDLDGDEPDGAVTLDPALSRAIDEVYLVFRDPVASI</sequence>